<gene>
    <name evidence="4" type="ORF">MPLG2_2898</name>
</gene>
<keyword evidence="2" id="KW-0472">Membrane</keyword>
<sequence length="185" mass="20540">MSTPQWQNLPQPPNSGGQGWARFSADPRDARYQQVRASDADRTNAASMLADAYAEGRLDKDEYDQRVNQAMNSKTLGELVPVLGDLAVDPGGFAQSAMPPSGQGSRGLSMSRFPRWWLGMAVMFNLIWLMTVVGTGHFIYYWPMWPMLGTAIPLLMGWFGGGGHRRQSAPEQNRQLPPGQDKDLR</sequence>
<dbReference type="Pfam" id="PF08044">
    <property type="entry name" value="DUF1707"/>
    <property type="match status" value="1"/>
</dbReference>
<organism evidence="4 5">
    <name type="scientific">Micropruina glycogenica</name>
    <dbReference type="NCBI Taxonomy" id="75385"/>
    <lineage>
        <taxon>Bacteria</taxon>
        <taxon>Bacillati</taxon>
        <taxon>Actinomycetota</taxon>
        <taxon>Actinomycetes</taxon>
        <taxon>Propionibacteriales</taxon>
        <taxon>Nocardioidaceae</taxon>
        <taxon>Micropruina</taxon>
    </lineage>
</organism>
<evidence type="ECO:0000313" key="5">
    <source>
        <dbReference type="Proteomes" id="UP000238164"/>
    </source>
</evidence>
<keyword evidence="2" id="KW-0812">Transmembrane</keyword>
<dbReference type="InterPro" id="IPR012551">
    <property type="entry name" value="DUF1707_SHOCT-like"/>
</dbReference>
<keyword evidence="5" id="KW-1185">Reference proteome</keyword>
<feature type="region of interest" description="Disordered" evidence="1">
    <location>
        <begin position="1"/>
        <end position="43"/>
    </location>
</feature>
<dbReference type="PANTHER" id="PTHR40763">
    <property type="entry name" value="MEMBRANE PROTEIN-RELATED"/>
    <property type="match status" value="1"/>
</dbReference>
<dbReference type="AlphaFoldDB" id="A0A2N9JK46"/>
<feature type="region of interest" description="Disordered" evidence="1">
    <location>
        <begin position="165"/>
        <end position="185"/>
    </location>
</feature>
<reference evidence="4 5" key="1">
    <citation type="submission" date="2018-02" db="EMBL/GenBank/DDBJ databases">
        <authorList>
            <person name="Cohen D.B."/>
            <person name="Kent A.D."/>
        </authorList>
    </citation>
    <scope>NUCLEOTIDE SEQUENCE [LARGE SCALE GENOMIC DNA]</scope>
    <source>
        <strain evidence="4">1</strain>
    </source>
</reference>
<feature type="domain" description="DUF1707" evidence="3">
    <location>
        <begin position="35"/>
        <end position="86"/>
    </location>
</feature>
<name>A0A2N9JK46_9ACTN</name>
<protein>
    <recommendedName>
        <fullName evidence="3">DUF1707 domain-containing protein</fullName>
    </recommendedName>
</protein>
<dbReference type="RefSeq" id="WP_105186550.1">
    <property type="nucleotide sequence ID" value="NZ_BAAAGO010000008.1"/>
</dbReference>
<dbReference type="EMBL" id="LT985188">
    <property type="protein sequence ID" value="SPD87928.1"/>
    <property type="molecule type" value="Genomic_DNA"/>
</dbReference>
<evidence type="ECO:0000256" key="2">
    <source>
        <dbReference type="SAM" id="Phobius"/>
    </source>
</evidence>
<keyword evidence="2" id="KW-1133">Transmembrane helix</keyword>
<dbReference type="Proteomes" id="UP000238164">
    <property type="component" value="Chromosome 1"/>
</dbReference>
<dbReference type="KEGG" id="mgg:MPLG2_2898"/>
<proteinExistence type="predicted"/>
<feature type="transmembrane region" description="Helical" evidence="2">
    <location>
        <begin position="116"/>
        <end position="133"/>
    </location>
</feature>
<accession>A0A2N9JK46</accession>
<evidence type="ECO:0000313" key="4">
    <source>
        <dbReference type="EMBL" id="SPD87928.1"/>
    </source>
</evidence>
<feature type="transmembrane region" description="Helical" evidence="2">
    <location>
        <begin position="139"/>
        <end position="159"/>
    </location>
</feature>
<evidence type="ECO:0000259" key="3">
    <source>
        <dbReference type="Pfam" id="PF08044"/>
    </source>
</evidence>
<dbReference type="PANTHER" id="PTHR40763:SF4">
    <property type="entry name" value="DUF1707 DOMAIN-CONTAINING PROTEIN"/>
    <property type="match status" value="1"/>
</dbReference>
<dbReference type="OrthoDB" id="4803675at2"/>
<evidence type="ECO:0000256" key="1">
    <source>
        <dbReference type="SAM" id="MobiDB-lite"/>
    </source>
</evidence>